<dbReference type="InterPro" id="IPR050360">
    <property type="entry name" value="MFS_Sugar_Transporters"/>
</dbReference>
<feature type="transmembrane region" description="Helical" evidence="8">
    <location>
        <begin position="302"/>
        <end position="320"/>
    </location>
</feature>
<evidence type="ECO:0000256" key="2">
    <source>
        <dbReference type="ARBA" id="ARBA00010992"/>
    </source>
</evidence>
<dbReference type="Pfam" id="PF00083">
    <property type="entry name" value="Sugar_tr"/>
    <property type="match status" value="1"/>
</dbReference>
<keyword evidence="4 8" id="KW-0812">Transmembrane</keyword>
<dbReference type="PROSITE" id="PS50850">
    <property type="entry name" value="MFS"/>
    <property type="match status" value="1"/>
</dbReference>
<keyword evidence="5 8" id="KW-1133">Transmembrane helix</keyword>
<dbReference type="NCBIfam" id="TIGR00879">
    <property type="entry name" value="SP"/>
    <property type="match status" value="1"/>
</dbReference>
<dbReference type="OrthoDB" id="6612291at2759"/>
<evidence type="ECO:0000313" key="10">
    <source>
        <dbReference type="EMBL" id="CAG8377743.1"/>
    </source>
</evidence>
<feature type="transmembrane region" description="Helical" evidence="8">
    <location>
        <begin position="152"/>
        <end position="172"/>
    </location>
</feature>
<dbReference type="GO" id="GO:0005351">
    <property type="term" value="F:carbohydrate:proton symporter activity"/>
    <property type="evidence" value="ECO:0007669"/>
    <property type="project" value="TreeGrafter"/>
</dbReference>
<dbReference type="SUPFAM" id="SSF103473">
    <property type="entry name" value="MFS general substrate transporter"/>
    <property type="match status" value="1"/>
</dbReference>
<dbReference type="InterPro" id="IPR005829">
    <property type="entry name" value="Sugar_transporter_CS"/>
</dbReference>
<feature type="transmembrane region" description="Helical" evidence="8">
    <location>
        <begin position="98"/>
        <end position="119"/>
    </location>
</feature>
<evidence type="ECO:0000256" key="1">
    <source>
        <dbReference type="ARBA" id="ARBA00004141"/>
    </source>
</evidence>
<name>A0A9W4NKB8_9EURO</name>
<feature type="transmembrane region" description="Helical" evidence="8">
    <location>
        <begin position="468"/>
        <end position="486"/>
    </location>
</feature>
<evidence type="ECO:0000256" key="4">
    <source>
        <dbReference type="ARBA" id="ARBA00022692"/>
    </source>
</evidence>
<dbReference type="PANTHER" id="PTHR48022:SF51">
    <property type="entry name" value="ALPHA-GLUCOSIDE TRANSPORTER, PUTATIVE (AFU_ORTHOLOGUE AFUA_6G11920)-RELATED"/>
    <property type="match status" value="1"/>
</dbReference>
<dbReference type="PANTHER" id="PTHR48022">
    <property type="entry name" value="PLASTIDIC GLUCOSE TRANSPORTER 4"/>
    <property type="match status" value="1"/>
</dbReference>
<organism evidence="10 11">
    <name type="scientific">Penicillium salamii</name>
    <dbReference type="NCBI Taxonomy" id="1612424"/>
    <lineage>
        <taxon>Eukaryota</taxon>
        <taxon>Fungi</taxon>
        <taxon>Dikarya</taxon>
        <taxon>Ascomycota</taxon>
        <taxon>Pezizomycotina</taxon>
        <taxon>Eurotiomycetes</taxon>
        <taxon>Eurotiomycetidae</taxon>
        <taxon>Eurotiales</taxon>
        <taxon>Aspergillaceae</taxon>
        <taxon>Penicillium</taxon>
    </lineage>
</organism>
<accession>A0A9W4NKB8</accession>
<proteinExistence type="inferred from homology"/>
<protein>
    <recommendedName>
        <fullName evidence="9">Major facilitator superfamily (MFS) profile domain-containing protein</fullName>
    </recommendedName>
</protein>
<dbReference type="AlphaFoldDB" id="A0A9W4NKB8"/>
<evidence type="ECO:0000259" key="9">
    <source>
        <dbReference type="PROSITE" id="PS50850"/>
    </source>
</evidence>
<evidence type="ECO:0000256" key="3">
    <source>
        <dbReference type="ARBA" id="ARBA00022448"/>
    </source>
</evidence>
<dbReference type="EMBL" id="CAJVPA010000184">
    <property type="protein sequence ID" value="CAG8377743.1"/>
    <property type="molecule type" value="Genomic_DNA"/>
</dbReference>
<feature type="transmembrane region" description="Helical" evidence="8">
    <location>
        <begin position="340"/>
        <end position="359"/>
    </location>
</feature>
<comment type="subcellular location">
    <subcellularLocation>
        <location evidence="1">Membrane</location>
        <topology evidence="1">Multi-pass membrane protein</topology>
    </subcellularLocation>
</comment>
<comment type="similarity">
    <text evidence="2 7">Belongs to the major facilitator superfamily. Sugar transporter (TC 2.A.1.1) family.</text>
</comment>
<dbReference type="InterPro" id="IPR003663">
    <property type="entry name" value="Sugar/inositol_transpt"/>
</dbReference>
<feature type="transmembrane region" description="Helical" evidence="8">
    <location>
        <begin position="366"/>
        <end position="384"/>
    </location>
</feature>
<dbReference type="Gene3D" id="1.20.1250.20">
    <property type="entry name" value="MFS general substrate transporter like domains"/>
    <property type="match status" value="1"/>
</dbReference>
<evidence type="ECO:0000313" key="11">
    <source>
        <dbReference type="Proteomes" id="UP001152646"/>
    </source>
</evidence>
<evidence type="ECO:0000256" key="8">
    <source>
        <dbReference type="SAM" id="Phobius"/>
    </source>
</evidence>
<feature type="transmembrane region" description="Helical" evidence="8">
    <location>
        <begin position="179"/>
        <end position="200"/>
    </location>
</feature>
<dbReference type="InterPro" id="IPR036259">
    <property type="entry name" value="MFS_trans_sf"/>
</dbReference>
<evidence type="ECO:0000256" key="7">
    <source>
        <dbReference type="RuleBase" id="RU003346"/>
    </source>
</evidence>
<dbReference type="PROSITE" id="PS00217">
    <property type="entry name" value="SUGAR_TRANSPORT_2"/>
    <property type="match status" value="1"/>
</dbReference>
<feature type="transmembrane region" description="Helical" evidence="8">
    <location>
        <begin position="47"/>
        <end position="63"/>
    </location>
</feature>
<keyword evidence="3 7" id="KW-0813">Transport</keyword>
<feature type="domain" description="Major facilitator superfamily (MFS) profile" evidence="9">
    <location>
        <begin position="50"/>
        <end position="490"/>
    </location>
</feature>
<dbReference type="FunFam" id="1.20.1250.20:FF:000078">
    <property type="entry name" value="MFS maltose transporter, putative"/>
    <property type="match status" value="1"/>
</dbReference>
<evidence type="ECO:0000256" key="5">
    <source>
        <dbReference type="ARBA" id="ARBA00022989"/>
    </source>
</evidence>
<dbReference type="InterPro" id="IPR020846">
    <property type="entry name" value="MFS_dom"/>
</dbReference>
<sequence>MDVDKEPIDSLHVEATTADMITAKKLDHEVLEHEMTLRHALTSYRKAMLYCLFFCFSAILWGYDMQVNGGFLAAPEFRAVFGYTQPDGTTILPARWQAAFNMIATVGGMGGSLVCGPLSPYVGRKITLAMACVVSSGSIFLQFFAFSRGVLLAGKLLNGISLGMFLVTACSYCSEACPVVLRGITIAMVNLFVVIGQLLGNCLIRAFGGRSDTFAYRIPFAFQWLFPAILIVGVWFCPESPYWYVQRGKHAEAKKSLERFQTGGGVESWLVEIQETVRMEEESAQSAGYLDCFRGTDLRRTLIVIAVWTINSFSGVNFVLSYSTYFFQIAGLPTSRSFDMGVGVTAVGVVGNICSWWVINTIGRRSLFPGMVVLTIIVFIIGILDVVPNYNSSIAWGQSALIIIWNFFYDLTLGPLGYVICGEMSSTRLRSYGVSIGFFTQNFWTLIMTITVPYMINPDEGDLRGKTGFIFGGFSIIACIWTYFCLPETKGRTFEELDHMFEQKIPARDFAKHDRRAHGA</sequence>
<gene>
    <name evidence="10" type="ORF">PSALAMII_LOCUS5679</name>
</gene>
<evidence type="ECO:0000256" key="6">
    <source>
        <dbReference type="ARBA" id="ARBA00023136"/>
    </source>
</evidence>
<dbReference type="InterPro" id="IPR005828">
    <property type="entry name" value="MFS_sugar_transport-like"/>
</dbReference>
<feature type="transmembrane region" description="Helical" evidence="8">
    <location>
        <begin position="432"/>
        <end position="456"/>
    </location>
</feature>
<feature type="transmembrane region" description="Helical" evidence="8">
    <location>
        <begin position="126"/>
        <end position="146"/>
    </location>
</feature>
<dbReference type="GO" id="GO:0016020">
    <property type="term" value="C:membrane"/>
    <property type="evidence" value="ECO:0007669"/>
    <property type="project" value="UniProtKB-SubCell"/>
</dbReference>
<comment type="caution">
    <text evidence="10">The sequence shown here is derived from an EMBL/GenBank/DDBJ whole genome shotgun (WGS) entry which is preliminary data.</text>
</comment>
<keyword evidence="6 8" id="KW-0472">Membrane</keyword>
<reference evidence="10" key="1">
    <citation type="submission" date="2021-07" db="EMBL/GenBank/DDBJ databases">
        <authorList>
            <person name="Branca A.L. A."/>
        </authorList>
    </citation>
    <scope>NUCLEOTIDE SEQUENCE</scope>
</reference>
<dbReference type="Proteomes" id="UP001152646">
    <property type="component" value="Unassembled WGS sequence"/>
</dbReference>
<feature type="transmembrane region" description="Helical" evidence="8">
    <location>
        <begin position="220"/>
        <end position="237"/>
    </location>
</feature>
<feature type="transmembrane region" description="Helical" evidence="8">
    <location>
        <begin position="396"/>
        <end position="420"/>
    </location>
</feature>